<evidence type="ECO:0000256" key="1">
    <source>
        <dbReference type="ARBA" id="ARBA00005417"/>
    </source>
</evidence>
<dbReference type="Proteomes" id="UP000177372">
    <property type="component" value="Unassembled WGS sequence"/>
</dbReference>
<dbReference type="PROSITE" id="PS00211">
    <property type="entry name" value="ABC_TRANSPORTER_1"/>
    <property type="match status" value="1"/>
</dbReference>
<dbReference type="SUPFAM" id="SSF52540">
    <property type="entry name" value="P-loop containing nucleoside triphosphate hydrolases"/>
    <property type="match status" value="1"/>
</dbReference>
<keyword evidence="5" id="KW-0029">Amino-acid transport</keyword>
<evidence type="ECO:0000256" key="5">
    <source>
        <dbReference type="ARBA" id="ARBA00022970"/>
    </source>
</evidence>
<evidence type="ECO:0000259" key="6">
    <source>
        <dbReference type="PROSITE" id="PS50893"/>
    </source>
</evidence>
<comment type="caution">
    <text evidence="7">The sequence shown here is derived from an EMBL/GenBank/DDBJ whole genome shotgun (WGS) entry which is preliminary data.</text>
</comment>
<organism evidence="7 8">
    <name type="scientific">Candidatus Kaiserbacteria bacterium RIFCSPLOWO2_01_FULL_54_13</name>
    <dbReference type="NCBI Taxonomy" id="1798512"/>
    <lineage>
        <taxon>Bacteria</taxon>
        <taxon>Candidatus Kaiseribacteriota</taxon>
    </lineage>
</organism>
<dbReference type="AlphaFoldDB" id="A0A1F6F2D1"/>
<reference evidence="7 8" key="1">
    <citation type="journal article" date="2016" name="Nat. Commun.">
        <title>Thousands of microbial genomes shed light on interconnected biogeochemical processes in an aquifer system.</title>
        <authorList>
            <person name="Anantharaman K."/>
            <person name="Brown C.T."/>
            <person name="Hug L.A."/>
            <person name="Sharon I."/>
            <person name="Castelle C.J."/>
            <person name="Probst A.J."/>
            <person name="Thomas B.C."/>
            <person name="Singh A."/>
            <person name="Wilkins M.J."/>
            <person name="Karaoz U."/>
            <person name="Brodie E.L."/>
            <person name="Williams K.H."/>
            <person name="Hubbard S.S."/>
            <person name="Banfield J.F."/>
        </authorList>
    </citation>
    <scope>NUCLEOTIDE SEQUENCE [LARGE SCALE GENOMIC DNA]</scope>
</reference>
<gene>
    <name evidence="7" type="ORF">A3A39_01220</name>
</gene>
<evidence type="ECO:0000256" key="2">
    <source>
        <dbReference type="ARBA" id="ARBA00022448"/>
    </source>
</evidence>
<dbReference type="PANTHER" id="PTHR43820">
    <property type="entry name" value="HIGH-AFFINITY BRANCHED-CHAIN AMINO ACID TRANSPORT ATP-BINDING PROTEIN LIVF"/>
    <property type="match status" value="1"/>
</dbReference>
<dbReference type="GO" id="GO:0015807">
    <property type="term" value="P:L-amino acid transport"/>
    <property type="evidence" value="ECO:0007669"/>
    <property type="project" value="TreeGrafter"/>
</dbReference>
<dbReference type="CDD" id="cd03224">
    <property type="entry name" value="ABC_TM1139_LivF_branched"/>
    <property type="match status" value="1"/>
</dbReference>
<sequence length="234" mass="25300">MLTLRNASVHYGGVKALDSVTITVDEGEIIALMGPNGAGKSTALKAIFGLAPLTHGSVLWHDEEIVPVSHEMAASGIAYVPQGRQVFKSLSVYENLELGGYSLPNRKDIKNNIDAVLHLFPALKEKLSTKAGLLSGGQQQMLTIGRGLVADPRVLLLDEPSLGLAPKVVKEVFEKIREINKMRNIAIIVVEHSIKSILGIAHRTYVLANGRIAAEGKGESIEQSKILEKIFFAF</sequence>
<protein>
    <recommendedName>
        <fullName evidence="6">ABC transporter domain-containing protein</fullName>
    </recommendedName>
</protein>
<dbReference type="InterPro" id="IPR052156">
    <property type="entry name" value="BCAA_Transport_ATP-bd_LivF"/>
</dbReference>
<evidence type="ECO:0000256" key="4">
    <source>
        <dbReference type="ARBA" id="ARBA00022840"/>
    </source>
</evidence>
<dbReference type="EMBL" id="MFLZ01000015">
    <property type="protein sequence ID" value="OGG80004.1"/>
    <property type="molecule type" value="Genomic_DNA"/>
</dbReference>
<dbReference type="STRING" id="1798512.A3A39_01220"/>
<accession>A0A1F6F2D1</accession>
<evidence type="ECO:0000313" key="7">
    <source>
        <dbReference type="EMBL" id="OGG80004.1"/>
    </source>
</evidence>
<keyword evidence="2" id="KW-0813">Transport</keyword>
<dbReference type="Gene3D" id="3.40.50.300">
    <property type="entry name" value="P-loop containing nucleotide triphosphate hydrolases"/>
    <property type="match status" value="1"/>
</dbReference>
<evidence type="ECO:0000313" key="8">
    <source>
        <dbReference type="Proteomes" id="UP000177372"/>
    </source>
</evidence>
<dbReference type="InterPro" id="IPR027417">
    <property type="entry name" value="P-loop_NTPase"/>
</dbReference>
<proteinExistence type="inferred from homology"/>
<dbReference type="Pfam" id="PF00005">
    <property type="entry name" value="ABC_tran"/>
    <property type="match status" value="1"/>
</dbReference>
<dbReference type="InterPro" id="IPR017871">
    <property type="entry name" value="ABC_transporter-like_CS"/>
</dbReference>
<dbReference type="PROSITE" id="PS50893">
    <property type="entry name" value="ABC_TRANSPORTER_2"/>
    <property type="match status" value="1"/>
</dbReference>
<keyword evidence="4" id="KW-0067">ATP-binding</keyword>
<dbReference type="GO" id="GO:0015658">
    <property type="term" value="F:branched-chain amino acid transmembrane transporter activity"/>
    <property type="evidence" value="ECO:0007669"/>
    <property type="project" value="TreeGrafter"/>
</dbReference>
<name>A0A1F6F2D1_9BACT</name>
<keyword evidence="3" id="KW-0547">Nucleotide-binding</keyword>
<comment type="similarity">
    <text evidence="1">Belongs to the ABC transporter superfamily.</text>
</comment>
<dbReference type="InterPro" id="IPR003439">
    <property type="entry name" value="ABC_transporter-like_ATP-bd"/>
</dbReference>
<dbReference type="GO" id="GO:0016887">
    <property type="term" value="F:ATP hydrolysis activity"/>
    <property type="evidence" value="ECO:0007669"/>
    <property type="project" value="InterPro"/>
</dbReference>
<dbReference type="InterPro" id="IPR003593">
    <property type="entry name" value="AAA+_ATPase"/>
</dbReference>
<evidence type="ECO:0000256" key="3">
    <source>
        <dbReference type="ARBA" id="ARBA00022741"/>
    </source>
</evidence>
<dbReference type="PANTHER" id="PTHR43820:SF4">
    <property type="entry name" value="HIGH-AFFINITY BRANCHED-CHAIN AMINO ACID TRANSPORT ATP-BINDING PROTEIN LIVF"/>
    <property type="match status" value="1"/>
</dbReference>
<dbReference type="SMART" id="SM00382">
    <property type="entry name" value="AAA"/>
    <property type="match status" value="1"/>
</dbReference>
<feature type="domain" description="ABC transporter" evidence="6">
    <location>
        <begin position="2"/>
        <end position="234"/>
    </location>
</feature>
<dbReference type="GO" id="GO:0005524">
    <property type="term" value="F:ATP binding"/>
    <property type="evidence" value="ECO:0007669"/>
    <property type="project" value="UniProtKB-KW"/>
</dbReference>